<dbReference type="AlphaFoldDB" id="A0A6J6HE41"/>
<reference evidence="1" key="1">
    <citation type="submission" date="2020-05" db="EMBL/GenBank/DDBJ databases">
        <authorList>
            <person name="Chiriac C."/>
            <person name="Salcher M."/>
            <person name="Ghai R."/>
            <person name="Kavagutti S V."/>
        </authorList>
    </citation>
    <scope>NUCLEOTIDE SEQUENCE</scope>
</reference>
<organism evidence="1">
    <name type="scientific">freshwater metagenome</name>
    <dbReference type="NCBI Taxonomy" id="449393"/>
    <lineage>
        <taxon>unclassified sequences</taxon>
        <taxon>metagenomes</taxon>
        <taxon>ecological metagenomes</taxon>
    </lineage>
</organism>
<sequence>MSNNPEDQKLATLASSTMLRSNSKSAAALRDNTGRTYVAIPVKSGEFEVDSLLAVLVVAKASQISGIEAIVIAGDKPSASSIETIRAEDATANIFVVTEVGALAAID</sequence>
<accession>A0A6J6HE41</accession>
<proteinExistence type="predicted"/>
<name>A0A6J6HE41_9ZZZZ</name>
<dbReference type="EMBL" id="CAEZUQ010000080">
    <property type="protein sequence ID" value="CAB4610209.1"/>
    <property type="molecule type" value="Genomic_DNA"/>
</dbReference>
<evidence type="ECO:0000313" key="1">
    <source>
        <dbReference type="EMBL" id="CAB4610209.1"/>
    </source>
</evidence>
<protein>
    <submittedName>
        <fullName evidence="1">Unannotated protein</fullName>
    </submittedName>
</protein>
<gene>
    <name evidence="1" type="ORF">UFOPK1842_00725</name>
</gene>